<dbReference type="EMBL" id="JAMKPW020000019">
    <property type="protein sequence ID" value="KAK8208025.1"/>
    <property type="molecule type" value="Genomic_DNA"/>
</dbReference>
<gene>
    <name evidence="1" type="ORF">M8818_004063</name>
</gene>
<dbReference type="Proteomes" id="UP001320706">
    <property type="component" value="Unassembled WGS sequence"/>
</dbReference>
<organism evidence="1 2">
    <name type="scientific">Zalaria obscura</name>
    <dbReference type="NCBI Taxonomy" id="2024903"/>
    <lineage>
        <taxon>Eukaryota</taxon>
        <taxon>Fungi</taxon>
        <taxon>Dikarya</taxon>
        <taxon>Ascomycota</taxon>
        <taxon>Pezizomycotina</taxon>
        <taxon>Dothideomycetes</taxon>
        <taxon>Dothideomycetidae</taxon>
        <taxon>Dothideales</taxon>
        <taxon>Zalariaceae</taxon>
        <taxon>Zalaria</taxon>
    </lineage>
</organism>
<keyword evidence="2" id="KW-1185">Reference proteome</keyword>
<reference evidence="1" key="1">
    <citation type="submission" date="2024-02" db="EMBL/GenBank/DDBJ databases">
        <title>Metagenome Assembled Genome of Zalaria obscura JY119.</title>
        <authorList>
            <person name="Vighnesh L."/>
            <person name="Jagadeeshwari U."/>
            <person name="Venkata Ramana C."/>
            <person name="Sasikala C."/>
        </authorList>
    </citation>
    <scope>NUCLEOTIDE SEQUENCE</scope>
    <source>
        <strain evidence="1">JY119</strain>
    </source>
</reference>
<accession>A0ACC3SDG4</accession>
<evidence type="ECO:0000313" key="1">
    <source>
        <dbReference type="EMBL" id="KAK8208025.1"/>
    </source>
</evidence>
<evidence type="ECO:0000313" key="2">
    <source>
        <dbReference type="Proteomes" id="UP001320706"/>
    </source>
</evidence>
<protein>
    <submittedName>
        <fullName evidence="1">Uncharacterized protein</fullName>
    </submittedName>
</protein>
<proteinExistence type="predicted"/>
<comment type="caution">
    <text evidence="1">The sequence shown here is derived from an EMBL/GenBank/DDBJ whole genome shotgun (WGS) entry which is preliminary data.</text>
</comment>
<sequence>MVNFTQCAANYLALAPDDPLRLLYGWSGSVEGIERNSITQISEHGCVEFCGDGNDLYPWSQSSNTITTWVLPVVGMLLQAPFVSNAFWQTILSLARWVGSPMASLSYILWNIKVSGKCVMMGKCFDRSWNCQACSLVAVDMAIPYGDYPSEKSDFGSIRDSFYILSTMNQYTMKRRAMRKKESEGLLRIVLFSKDLKLLDPSRTLDERRRAMAQEMREGRRRGVVPVFISTMWFLFSLAISIQSAFGYLGSNATAHDLALGCLLSWMPVLILCSIVDRNPVASEDIRNKLNDLVDIVRQSLIDDTIRDKFIESCPRETVEDMRLWIETIAAHCPKMDHFFQDFAGQGRVRWHYGAAHPILSDIEMTYVALQGRDWLRNESEARTRLVLGSVTEGLDWFDYRELWQISSAIIIVGATCGGAFILSFFTPTVGLGCRSGGYTIFFCISFILLFVEMLIWWCVDANKPLVYQFGDQLNRTFTRRLTMVGWHAEVPARYARIQDRARRAAAAAASAIFDGLLTLIPSYEQRDKINNAKQQMIKAWEESTLQGRFEYLFFRPVEVFNASWLIYITLAQTFGSYVNCHCMSSTWAGGGGYIDFTQYSTTSSPWVKLYWTSGAVISAGVMGIAMTYVVVEVGLKDTTLRLDVTDTHRSSGVSNPTSAPLPGLAQCVASAEADNSGSTPILSGSPQTWQSKQAT</sequence>
<name>A0ACC3SDG4_9PEZI</name>